<protein>
    <submittedName>
        <fullName evidence="1">Regulatory protein-modification, helix-turn-helix, transcriptional regulator, DNA</fullName>
    </submittedName>
</protein>
<sequence length="48" mass="5192">MAAAIGVQQSVLSKKLLGSRRWSLNDLDRLADAGVPIHLTATTLDREC</sequence>
<name>A0A8S5U2X7_9CAUD</name>
<accession>A0A8S5U2X7</accession>
<evidence type="ECO:0000313" key="1">
    <source>
        <dbReference type="EMBL" id="DAF88825.1"/>
    </source>
</evidence>
<organism evidence="1">
    <name type="scientific">Siphoviridae sp. ctcRb7</name>
    <dbReference type="NCBI Taxonomy" id="2825572"/>
    <lineage>
        <taxon>Viruses</taxon>
        <taxon>Duplodnaviria</taxon>
        <taxon>Heunggongvirae</taxon>
        <taxon>Uroviricota</taxon>
        <taxon>Caudoviricetes</taxon>
    </lineage>
</organism>
<reference evidence="1" key="1">
    <citation type="journal article" date="2021" name="Proc. Natl. Acad. Sci. U.S.A.">
        <title>A Catalog of Tens of Thousands of Viruses from Human Metagenomes Reveals Hidden Associations with Chronic Diseases.</title>
        <authorList>
            <person name="Tisza M.J."/>
            <person name="Buck C.B."/>
        </authorList>
    </citation>
    <scope>NUCLEOTIDE SEQUENCE</scope>
    <source>
        <strain evidence="1">CtcRb7</strain>
    </source>
</reference>
<dbReference type="EMBL" id="BK015996">
    <property type="protein sequence ID" value="DAF88825.1"/>
    <property type="molecule type" value="Genomic_DNA"/>
</dbReference>
<proteinExistence type="predicted"/>